<proteinExistence type="predicted"/>
<dbReference type="EMBL" id="JABAIL010000003">
    <property type="protein sequence ID" value="NLR91947.1"/>
    <property type="molecule type" value="Genomic_DNA"/>
</dbReference>
<evidence type="ECO:0000313" key="3">
    <source>
        <dbReference type="Proteomes" id="UP000585050"/>
    </source>
</evidence>
<dbReference type="Pfam" id="PF14316">
    <property type="entry name" value="DUF4381"/>
    <property type="match status" value="1"/>
</dbReference>
<sequence>MINIKDNIGTVIPPPSVQFSFDTLGWKVVGGIILLLIVLLIWKLWKHHTKNLYRKEALQLLYKIDQNQASPNNVYEIDKLLRITAYTAYHENRIKQLEGKEWKLFLDQKIKRDVLKDDKFLMLQQFIFSEKLNPETKENFKDYYQYAEFWIRKHAL</sequence>
<keyword evidence="1" id="KW-1133">Transmembrane helix</keyword>
<dbReference type="Proteomes" id="UP000585050">
    <property type="component" value="Unassembled WGS sequence"/>
</dbReference>
<dbReference type="InterPro" id="IPR025489">
    <property type="entry name" value="DUF4381"/>
</dbReference>
<keyword evidence="1" id="KW-0812">Transmembrane</keyword>
<name>A0A7X8SKS6_9BACT</name>
<reference evidence="2 3" key="1">
    <citation type="submission" date="2020-04" db="EMBL/GenBank/DDBJ databases">
        <title>Flammeovirga sp. SR4, a novel species isolated from seawater.</title>
        <authorList>
            <person name="Wang X."/>
        </authorList>
    </citation>
    <scope>NUCLEOTIDE SEQUENCE [LARGE SCALE GENOMIC DNA]</scope>
    <source>
        <strain evidence="2 3">SR4</strain>
    </source>
</reference>
<organism evidence="2 3">
    <name type="scientific">Flammeovirga agarivorans</name>
    <dbReference type="NCBI Taxonomy" id="2726742"/>
    <lineage>
        <taxon>Bacteria</taxon>
        <taxon>Pseudomonadati</taxon>
        <taxon>Bacteroidota</taxon>
        <taxon>Cytophagia</taxon>
        <taxon>Cytophagales</taxon>
        <taxon>Flammeovirgaceae</taxon>
        <taxon>Flammeovirga</taxon>
    </lineage>
</organism>
<evidence type="ECO:0000313" key="2">
    <source>
        <dbReference type="EMBL" id="NLR91947.1"/>
    </source>
</evidence>
<accession>A0A7X8SKS6</accession>
<keyword evidence="1" id="KW-0472">Membrane</keyword>
<evidence type="ECO:0000256" key="1">
    <source>
        <dbReference type="SAM" id="Phobius"/>
    </source>
</evidence>
<comment type="caution">
    <text evidence="2">The sequence shown here is derived from an EMBL/GenBank/DDBJ whole genome shotgun (WGS) entry which is preliminary data.</text>
</comment>
<dbReference type="RefSeq" id="WP_168882657.1">
    <property type="nucleotide sequence ID" value="NZ_JABAIL010000003.1"/>
</dbReference>
<dbReference type="AlphaFoldDB" id="A0A7X8SKS6"/>
<protein>
    <submittedName>
        <fullName evidence="2">DUF4381 domain-containing protein</fullName>
    </submittedName>
</protein>
<feature type="transmembrane region" description="Helical" evidence="1">
    <location>
        <begin position="24"/>
        <end position="45"/>
    </location>
</feature>
<keyword evidence="3" id="KW-1185">Reference proteome</keyword>
<gene>
    <name evidence="2" type="ORF">HGP29_12050</name>
</gene>